<name>A0A0E9Y1H1_ANGAN</name>
<dbReference type="AlphaFoldDB" id="A0A0E9Y1H1"/>
<proteinExistence type="predicted"/>
<accession>A0A0E9Y1H1</accession>
<sequence length="17" mass="2123">MYSTQIWIYFLTKSVLE</sequence>
<dbReference type="EMBL" id="GBXM01000764">
    <property type="protein sequence ID" value="JAI07814.1"/>
    <property type="molecule type" value="Transcribed_RNA"/>
</dbReference>
<reference evidence="1" key="2">
    <citation type="journal article" date="2015" name="Fish Shellfish Immunol.">
        <title>Early steps in the European eel (Anguilla anguilla)-Vibrio vulnificus interaction in the gills: Role of the RtxA13 toxin.</title>
        <authorList>
            <person name="Callol A."/>
            <person name="Pajuelo D."/>
            <person name="Ebbesson L."/>
            <person name="Teles M."/>
            <person name="MacKenzie S."/>
            <person name="Amaro C."/>
        </authorList>
    </citation>
    <scope>NUCLEOTIDE SEQUENCE</scope>
</reference>
<evidence type="ECO:0000313" key="1">
    <source>
        <dbReference type="EMBL" id="JAI07814.1"/>
    </source>
</evidence>
<organism evidence="1">
    <name type="scientific">Anguilla anguilla</name>
    <name type="common">European freshwater eel</name>
    <name type="synonym">Muraena anguilla</name>
    <dbReference type="NCBI Taxonomy" id="7936"/>
    <lineage>
        <taxon>Eukaryota</taxon>
        <taxon>Metazoa</taxon>
        <taxon>Chordata</taxon>
        <taxon>Craniata</taxon>
        <taxon>Vertebrata</taxon>
        <taxon>Euteleostomi</taxon>
        <taxon>Actinopterygii</taxon>
        <taxon>Neopterygii</taxon>
        <taxon>Teleostei</taxon>
        <taxon>Anguilliformes</taxon>
        <taxon>Anguillidae</taxon>
        <taxon>Anguilla</taxon>
    </lineage>
</organism>
<reference evidence="1" key="1">
    <citation type="submission" date="2014-11" db="EMBL/GenBank/DDBJ databases">
        <authorList>
            <person name="Amaro Gonzalez C."/>
        </authorList>
    </citation>
    <scope>NUCLEOTIDE SEQUENCE</scope>
</reference>
<protein>
    <submittedName>
        <fullName evidence="1">Uncharacterized protein</fullName>
    </submittedName>
</protein>